<protein>
    <submittedName>
        <fullName evidence="1">Uncharacterized protein</fullName>
    </submittedName>
</protein>
<dbReference type="AlphaFoldDB" id="A0A2N0D880"/>
<comment type="caution">
    <text evidence="1">The sequence shown here is derived from an EMBL/GenBank/DDBJ whole genome shotgun (WGS) entry which is preliminary data.</text>
</comment>
<reference evidence="1 2" key="2">
    <citation type="submission" date="2017-12" db="EMBL/GenBank/DDBJ databases">
        <title>Genome sequence of Rhizobium sullae HCNT1 isolated from Sulla coronaria nodules and featuring peculiar denitrification phenotypes.</title>
        <authorList>
            <person name="De Diego-Diaz B."/>
            <person name="Treu L."/>
            <person name="Campanaro S."/>
            <person name="Da Silva Duarte V."/>
            <person name="Basaglia M."/>
            <person name="Favaro L."/>
            <person name="Casella S."/>
            <person name="Squartini A."/>
        </authorList>
    </citation>
    <scope>NUCLEOTIDE SEQUENCE [LARGE SCALE GENOMIC DNA]</scope>
    <source>
        <strain evidence="1 2">HCNT1</strain>
    </source>
</reference>
<proteinExistence type="predicted"/>
<dbReference type="Proteomes" id="UP000232164">
    <property type="component" value="Unassembled WGS sequence"/>
</dbReference>
<evidence type="ECO:0000313" key="2">
    <source>
        <dbReference type="Proteomes" id="UP000232164"/>
    </source>
</evidence>
<organism evidence="1 2">
    <name type="scientific">Rhizobium sullae</name>
    <name type="common">Rhizobium hedysari</name>
    <dbReference type="NCBI Taxonomy" id="50338"/>
    <lineage>
        <taxon>Bacteria</taxon>
        <taxon>Pseudomonadati</taxon>
        <taxon>Pseudomonadota</taxon>
        <taxon>Alphaproteobacteria</taxon>
        <taxon>Hyphomicrobiales</taxon>
        <taxon>Rhizobiaceae</taxon>
        <taxon>Rhizobium/Agrobacterium group</taxon>
        <taxon>Rhizobium</taxon>
    </lineage>
</organism>
<dbReference type="EMBL" id="PIQN01000012">
    <property type="protein sequence ID" value="PKA42310.1"/>
    <property type="molecule type" value="Genomic_DNA"/>
</dbReference>
<evidence type="ECO:0000313" key="1">
    <source>
        <dbReference type="EMBL" id="PKA42310.1"/>
    </source>
</evidence>
<reference evidence="1 2" key="1">
    <citation type="submission" date="2017-11" db="EMBL/GenBank/DDBJ databases">
        <authorList>
            <person name="Han C.G."/>
        </authorList>
    </citation>
    <scope>NUCLEOTIDE SEQUENCE [LARGE SCALE GENOMIC DNA]</scope>
    <source>
        <strain evidence="1 2">HCNT1</strain>
    </source>
</reference>
<sequence length="73" mass="8173">MLIDQEVRSAMNSANGLTFMWTPAAGPDDFPAPTDCGRFEDNDTLHFLLLDHAGYFFRGFADDAVRHLVTKKP</sequence>
<gene>
    <name evidence="1" type="ORF">CWR43_17320</name>
</gene>
<accession>A0A2N0D880</accession>
<name>A0A2N0D880_RHISU</name>